<evidence type="ECO:0000256" key="1">
    <source>
        <dbReference type="SAM" id="Phobius"/>
    </source>
</evidence>
<keyword evidence="1" id="KW-0812">Transmembrane</keyword>
<protein>
    <submittedName>
        <fullName evidence="2">Uncharacterized protein</fullName>
    </submittedName>
</protein>
<organism evidence="2">
    <name type="scientific">marine sediment metagenome</name>
    <dbReference type="NCBI Taxonomy" id="412755"/>
    <lineage>
        <taxon>unclassified sequences</taxon>
        <taxon>metagenomes</taxon>
        <taxon>ecological metagenomes</taxon>
    </lineage>
</organism>
<keyword evidence="1" id="KW-1133">Transmembrane helix</keyword>
<comment type="caution">
    <text evidence="2">The sequence shown here is derived from an EMBL/GenBank/DDBJ whole genome shotgun (WGS) entry which is preliminary data.</text>
</comment>
<proteinExistence type="predicted"/>
<dbReference type="EMBL" id="LAZR01021956">
    <property type="protein sequence ID" value="KKL83536.1"/>
    <property type="molecule type" value="Genomic_DNA"/>
</dbReference>
<keyword evidence="1" id="KW-0472">Membrane</keyword>
<reference evidence="2" key="1">
    <citation type="journal article" date="2015" name="Nature">
        <title>Complex archaea that bridge the gap between prokaryotes and eukaryotes.</title>
        <authorList>
            <person name="Spang A."/>
            <person name="Saw J.H."/>
            <person name="Jorgensen S.L."/>
            <person name="Zaremba-Niedzwiedzka K."/>
            <person name="Martijn J."/>
            <person name="Lind A.E."/>
            <person name="van Eijk R."/>
            <person name="Schleper C."/>
            <person name="Guy L."/>
            <person name="Ettema T.J."/>
        </authorList>
    </citation>
    <scope>NUCLEOTIDE SEQUENCE</scope>
</reference>
<sequence>MGIALIIVSVWLIGLVITASILAKLILKEMVGYEKPNSVDRIIAGVIALIIAYFWPVVLLLGGGAWLITKGYKQGYKQES</sequence>
<gene>
    <name evidence="2" type="ORF">LCGC14_1973750</name>
</gene>
<feature type="transmembrane region" description="Helical" evidence="1">
    <location>
        <begin position="42"/>
        <end position="68"/>
    </location>
</feature>
<name>A0A0F9FZ53_9ZZZZ</name>
<evidence type="ECO:0000313" key="2">
    <source>
        <dbReference type="EMBL" id="KKL83536.1"/>
    </source>
</evidence>
<dbReference type="AlphaFoldDB" id="A0A0F9FZ53"/>
<accession>A0A0F9FZ53</accession>